<dbReference type="Pfam" id="PF23733">
    <property type="entry name" value="GRXCR1-2_C"/>
    <property type="match status" value="1"/>
</dbReference>
<evidence type="ECO:0008006" key="3">
    <source>
        <dbReference type="Google" id="ProtNLM"/>
    </source>
</evidence>
<dbReference type="InterPro" id="IPR036249">
    <property type="entry name" value="Thioredoxin-like_sf"/>
</dbReference>
<evidence type="ECO:0000313" key="1">
    <source>
        <dbReference type="EMBL" id="CAD7281557.1"/>
    </source>
</evidence>
<accession>A0A7R9GIF2</accession>
<proteinExistence type="predicted"/>
<dbReference type="EMBL" id="OA885011">
    <property type="protein sequence ID" value="CAD7281557.1"/>
    <property type="molecule type" value="Genomic_DNA"/>
</dbReference>
<dbReference type="OrthoDB" id="423313at2759"/>
<gene>
    <name evidence="1" type="ORF">NMOB1V02_LOCUS9201</name>
</gene>
<protein>
    <recommendedName>
        <fullName evidence="3">Glutaredoxin domain-containing cysteine-rich protein 1</fullName>
    </recommendedName>
</protein>
<keyword evidence="2" id="KW-1185">Reference proteome</keyword>
<dbReference type="EMBL" id="CAJPEX010002974">
    <property type="protein sequence ID" value="CAG0921709.1"/>
    <property type="molecule type" value="Genomic_DNA"/>
</dbReference>
<dbReference type="PANTHER" id="PTHR46990">
    <property type="entry name" value="GLUTAREDOXIN DOMAIN-CONTAINING CYSTEINE-RICH PROTEIN 1"/>
    <property type="match status" value="1"/>
</dbReference>
<dbReference type="AlphaFoldDB" id="A0A7R9GIF2"/>
<dbReference type="SUPFAM" id="SSF52833">
    <property type="entry name" value="Thioredoxin-like"/>
    <property type="match status" value="1"/>
</dbReference>
<dbReference type="Gene3D" id="3.40.30.10">
    <property type="entry name" value="Glutaredoxin"/>
    <property type="match status" value="1"/>
</dbReference>
<evidence type="ECO:0000313" key="2">
    <source>
        <dbReference type="Proteomes" id="UP000678499"/>
    </source>
</evidence>
<name>A0A7R9GIF2_9CRUS</name>
<dbReference type="Proteomes" id="UP000678499">
    <property type="component" value="Unassembled WGS sequence"/>
</dbReference>
<organism evidence="1">
    <name type="scientific">Notodromas monacha</name>
    <dbReference type="NCBI Taxonomy" id="399045"/>
    <lineage>
        <taxon>Eukaryota</taxon>
        <taxon>Metazoa</taxon>
        <taxon>Ecdysozoa</taxon>
        <taxon>Arthropoda</taxon>
        <taxon>Crustacea</taxon>
        <taxon>Oligostraca</taxon>
        <taxon>Ostracoda</taxon>
        <taxon>Podocopa</taxon>
        <taxon>Podocopida</taxon>
        <taxon>Cypridocopina</taxon>
        <taxon>Cypridoidea</taxon>
        <taxon>Cyprididae</taxon>
        <taxon>Notodromas</taxon>
    </lineage>
</organism>
<dbReference type="GO" id="GO:0007605">
    <property type="term" value="P:sensory perception of sound"/>
    <property type="evidence" value="ECO:0007669"/>
    <property type="project" value="InterPro"/>
</dbReference>
<sequence>MCVMNRLPDPPQSYQEKEAGKLVMYTTNLGVIRDTYHKCQKAEFRERTQSSVINVPLVYKEGVLLGDAEKLEKLNETGELRRLLKPFKRSEPEVECKKCGGYRMLPCGVCNGSKKSSHRNNFTLDFIALKCMNCDEAGLVKCDSCNNNH</sequence>
<dbReference type="InterPro" id="IPR042797">
    <property type="entry name" value="GRXCR1"/>
</dbReference>
<dbReference type="PANTHER" id="PTHR46990:SF1">
    <property type="entry name" value="GLUTAREDOXIN DOMAIN-CONTAINING CYSTEINE-RICH PROTEIN 1"/>
    <property type="match status" value="1"/>
</dbReference>
<reference evidence="1" key="1">
    <citation type="submission" date="2020-11" db="EMBL/GenBank/DDBJ databases">
        <authorList>
            <person name="Tran Van P."/>
        </authorList>
    </citation>
    <scope>NUCLEOTIDE SEQUENCE</scope>
</reference>